<accession>A0A2B7WI28</accession>
<dbReference type="GO" id="GO:0070682">
    <property type="term" value="P:proteasome regulatory particle assembly"/>
    <property type="evidence" value="ECO:0007669"/>
    <property type="project" value="InterPro"/>
</dbReference>
<comment type="caution">
    <text evidence="2">The sequence shown here is derived from an EMBL/GenBank/DDBJ whole genome shotgun (WGS) entry which is preliminary data.</text>
</comment>
<dbReference type="PANTHER" id="PTHR40422:SF1">
    <property type="entry name" value="TRANSLATION MACHINERY-ASSOCIATED PROTEIN 17"/>
    <property type="match status" value="1"/>
</dbReference>
<proteinExistence type="predicted"/>
<reference evidence="2 3" key="1">
    <citation type="submission" date="2017-10" db="EMBL/GenBank/DDBJ databases">
        <title>Comparative genomics in systemic dimorphic fungi from Ajellomycetaceae.</title>
        <authorList>
            <person name="Munoz J.F."/>
            <person name="Mcewen J.G."/>
            <person name="Clay O.K."/>
            <person name="Cuomo C.A."/>
        </authorList>
    </citation>
    <scope>NUCLEOTIDE SEQUENCE [LARGE SCALE GENOMIC DNA]</scope>
    <source>
        <strain evidence="2 3">UAMH130</strain>
    </source>
</reference>
<protein>
    <submittedName>
        <fullName evidence="2">Uncharacterized protein</fullName>
    </submittedName>
</protein>
<feature type="compositionally biased region" description="Polar residues" evidence="1">
    <location>
        <begin position="134"/>
        <end position="169"/>
    </location>
</feature>
<dbReference type="PANTHER" id="PTHR40422">
    <property type="entry name" value="TRANSLATION MACHINERY-ASSOCIATED PROTEIN 17"/>
    <property type="match status" value="1"/>
</dbReference>
<gene>
    <name evidence="2" type="ORF">GX51_07900</name>
</gene>
<keyword evidence="3" id="KW-1185">Reference proteome</keyword>
<dbReference type="EMBL" id="PDNC01000183">
    <property type="protein sequence ID" value="PGG96264.1"/>
    <property type="molecule type" value="Genomic_DNA"/>
</dbReference>
<feature type="region of interest" description="Disordered" evidence="1">
    <location>
        <begin position="104"/>
        <end position="186"/>
    </location>
</feature>
<dbReference type="AlphaFoldDB" id="A0A2B7WI28"/>
<evidence type="ECO:0000256" key="1">
    <source>
        <dbReference type="SAM" id="MobiDB-lite"/>
    </source>
</evidence>
<dbReference type="STRING" id="2060905.A0A2B7WI28"/>
<dbReference type="InterPro" id="IPR038966">
    <property type="entry name" value="TMA17"/>
</dbReference>
<dbReference type="GO" id="GO:0030674">
    <property type="term" value="F:protein-macromolecule adaptor activity"/>
    <property type="evidence" value="ECO:0007669"/>
    <property type="project" value="TreeGrafter"/>
</dbReference>
<dbReference type="OrthoDB" id="548474at2759"/>
<name>A0A2B7WI28_9EURO</name>
<dbReference type="Proteomes" id="UP000224080">
    <property type="component" value="Unassembled WGS sequence"/>
</dbReference>
<organism evidence="2 3">
    <name type="scientific">Blastomyces parvus</name>
    <dbReference type="NCBI Taxonomy" id="2060905"/>
    <lineage>
        <taxon>Eukaryota</taxon>
        <taxon>Fungi</taxon>
        <taxon>Dikarya</taxon>
        <taxon>Ascomycota</taxon>
        <taxon>Pezizomycotina</taxon>
        <taxon>Eurotiomycetes</taxon>
        <taxon>Eurotiomycetidae</taxon>
        <taxon>Onygenales</taxon>
        <taxon>Ajellomycetaceae</taxon>
        <taxon>Blastomyces</taxon>
    </lineage>
</organism>
<sequence>MSATSTPITSQAFAEALKSLPLSSLYAKGSELRNSVAHLQRSNDELARYIAEESPNGHDKDCEDAIKENEVVIFRMQERIDLLRVEVEGRGRRWSEEMEMDLDIDGEGGVNGGIEGDADAGPTGRETEPGSGMNAGNNILNGDARTTQGQPAHPVDNQNSAAPNATSGQNGSGDDEVQGSEAGVFL</sequence>
<evidence type="ECO:0000313" key="3">
    <source>
        <dbReference type="Proteomes" id="UP000224080"/>
    </source>
</evidence>
<evidence type="ECO:0000313" key="2">
    <source>
        <dbReference type="EMBL" id="PGG96264.1"/>
    </source>
</evidence>